<sequence>MKECHDLKNQIEDIIRQGHLHQYVRDQQAPPDESRRWGREPSPRPRGPIEKQIDVIIGGPASGGDSSSARKAYARSVVEKRPRSNTDPEITFRSGNEVYPDHHDALVISACVANT</sequence>
<gene>
    <name evidence="2" type="ORF">BHM03_00000077</name>
</gene>
<reference evidence="2" key="1">
    <citation type="journal article" date="2018" name="Data Brief">
        <title>Genome sequence data from 17 accessions of Ensete ventricosum, a staple food crop for millions in Ethiopia.</title>
        <authorList>
            <person name="Yemataw Z."/>
            <person name="Muzemil S."/>
            <person name="Ambachew D."/>
            <person name="Tripathi L."/>
            <person name="Tesfaye K."/>
            <person name="Chala A."/>
            <person name="Farbos A."/>
            <person name="O'Neill P."/>
            <person name="Moore K."/>
            <person name="Grant M."/>
            <person name="Studholme D.J."/>
        </authorList>
    </citation>
    <scope>NUCLEOTIDE SEQUENCE [LARGE SCALE GENOMIC DNA]</scope>
    <source>
        <tissue evidence="2">Leaf</tissue>
    </source>
</reference>
<protein>
    <submittedName>
        <fullName evidence="2">Uncharacterized protein</fullName>
    </submittedName>
</protein>
<accession>A0A444EA83</accession>
<feature type="region of interest" description="Disordered" evidence="1">
    <location>
        <begin position="18"/>
        <end position="96"/>
    </location>
</feature>
<evidence type="ECO:0000256" key="1">
    <source>
        <dbReference type="SAM" id="MobiDB-lite"/>
    </source>
</evidence>
<feature type="compositionally biased region" description="Basic and acidic residues" evidence="1">
    <location>
        <begin position="32"/>
        <end position="53"/>
    </location>
</feature>
<dbReference type="Proteomes" id="UP000290560">
    <property type="component" value="Unassembled WGS sequence"/>
</dbReference>
<dbReference type="AlphaFoldDB" id="A0A444EA83"/>
<proteinExistence type="predicted"/>
<feature type="compositionally biased region" description="Basic and acidic residues" evidence="1">
    <location>
        <begin position="77"/>
        <end position="86"/>
    </location>
</feature>
<organism evidence="2">
    <name type="scientific">Ensete ventricosum</name>
    <name type="common">Abyssinian banana</name>
    <name type="synonym">Musa ensete</name>
    <dbReference type="NCBI Taxonomy" id="4639"/>
    <lineage>
        <taxon>Eukaryota</taxon>
        <taxon>Viridiplantae</taxon>
        <taxon>Streptophyta</taxon>
        <taxon>Embryophyta</taxon>
        <taxon>Tracheophyta</taxon>
        <taxon>Spermatophyta</taxon>
        <taxon>Magnoliopsida</taxon>
        <taxon>Liliopsida</taxon>
        <taxon>Zingiberales</taxon>
        <taxon>Musaceae</taxon>
        <taxon>Ensete</taxon>
    </lineage>
</organism>
<evidence type="ECO:0000313" key="2">
    <source>
        <dbReference type="EMBL" id="RZR70469.1"/>
    </source>
</evidence>
<name>A0A444EA83_ENSVE</name>
<dbReference type="EMBL" id="KV875441">
    <property type="protein sequence ID" value="RZR70469.1"/>
    <property type="molecule type" value="Genomic_DNA"/>
</dbReference>